<protein>
    <recommendedName>
        <fullName evidence="3">beta-glucosidase</fullName>
        <ecNumber evidence="3">3.2.1.21</ecNumber>
    </recommendedName>
</protein>
<dbReference type="Pfam" id="PF01915">
    <property type="entry name" value="Glyco_hydro_3_C"/>
    <property type="match status" value="1"/>
</dbReference>
<keyword evidence="10" id="KW-1185">Reference proteome</keyword>
<sequence>MINQVILVSFLVLTKGVGLFEQYYPLADEIANAMSLQQKIGQTLQIDITSFNDEQGNTHYEQISQHFLGSILVGGNGCPDGRGNIIVSENCFAATNANWRDVAQRSLKQKVIVNVPGHGETQINLLLGTDAVHGNQHSVGAVLFPHNIGLAASHNVENYIKAAYWTKKSILDCGFNFAFAPTVAVSHNPKWGRFYETQGADPKFIKEIGRAYIKELQDDDGQKINGVLGSTKHYFGDGATYNGYDEGNCRVENFEVFYNNNVQGYIGALEANTGTIMVSYSAINELPMSISDLINVDLKQKYKFDGFIISDYNAAIKVAFQGLPTTHTKMSIEDAYTKSFNSGMDMQMVDGAVGWYEEVMNTIIGQGRISTERLNDAVKRILAVKLAMNLINVPETLAKKYNYTQEKKEEKVQKEQLSSQNDNDVEHNDAEYYDALRSAKESLVLLKNKQNILPINKSKITNVILLGERFWSFKGEFKRIFQDFDNIGAQNGGWTIRWQGYNGNDYWQNDLKVSSKASSILDALKSRFSSANIYYVKYSDPTNLFLINEQRSNFRNQIINNQDQFNRENTLIINTLAENPYAEFMGDIDCEYCKNEDKYGCIYNNWLNQYLPDEQPTTLEINLGDFEKQIINIIRQKDVDIPVVSVLFSGRPMIITNPLQVSSAFVAAWWPGTAGGEAVVQALFGEYLFKAQGKLNTLPVPWMRNMQQISNYPFYQNDVPQIEDPLFEEGFGLETRTQNIQ</sequence>
<dbReference type="PANTHER" id="PTHR30620">
    <property type="entry name" value="PERIPLASMIC BETA-GLUCOSIDASE-RELATED"/>
    <property type="match status" value="1"/>
</dbReference>
<dbReference type="OrthoDB" id="426034at2759"/>
<accession>A0A8S1MRG5</accession>
<dbReference type="EC" id="3.2.1.21" evidence="3"/>
<reference evidence="9" key="1">
    <citation type="submission" date="2021-01" db="EMBL/GenBank/DDBJ databases">
        <authorList>
            <consortium name="Genoscope - CEA"/>
            <person name="William W."/>
        </authorList>
    </citation>
    <scope>NUCLEOTIDE SEQUENCE</scope>
</reference>
<evidence type="ECO:0000256" key="1">
    <source>
        <dbReference type="ARBA" id="ARBA00000448"/>
    </source>
</evidence>
<dbReference type="GO" id="GO:0009251">
    <property type="term" value="P:glucan catabolic process"/>
    <property type="evidence" value="ECO:0007669"/>
    <property type="project" value="TreeGrafter"/>
</dbReference>
<dbReference type="InterPro" id="IPR051915">
    <property type="entry name" value="Cellulose_Degrad_GH3"/>
</dbReference>
<dbReference type="PANTHER" id="PTHR30620:SF16">
    <property type="entry name" value="LYSOSOMAL BETA GLUCOSIDASE"/>
    <property type="match status" value="1"/>
</dbReference>
<evidence type="ECO:0000256" key="5">
    <source>
        <dbReference type="ARBA" id="ARBA00023295"/>
    </source>
</evidence>
<dbReference type="InterPro" id="IPR002772">
    <property type="entry name" value="Glyco_hydro_3_C"/>
</dbReference>
<evidence type="ECO:0000313" key="10">
    <source>
        <dbReference type="Proteomes" id="UP000692954"/>
    </source>
</evidence>
<comment type="similarity">
    <text evidence="2">Belongs to the glycosyl hydrolase 3 family.</text>
</comment>
<feature type="domain" description="Glycoside hydrolase family 3 N-terminal" evidence="7">
    <location>
        <begin position="36"/>
        <end position="383"/>
    </location>
</feature>
<evidence type="ECO:0000259" key="7">
    <source>
        <dbReference type="Pfam" id="PF00933"/>
    </source>
</evidence>
<dbReference type="EMBL" id="CAJJDN010000043">
    <property type="protein sequence ID" value="CAD8082279.1"/>
    <property type="molecule type" value="Genomic_DNA"/>
</dbReference>
<dbReference type="Pfam" id="PF00933">
    <property type="entry name" value="Glyco_hydro_3"/>
    <property type="match status" value="1"/>
</dbReference>
<dbReference type="Proteomes" id="UP000692954">
    <property type="component" value="Unassembled WGS sequence"/>
</dbReference>
<evidence type="ECO:0000256" key="2">
    <source>
        <dbReference type="ARBA" id="ARBA00005336"/>
    </source>
</evidence>
<keyword evidence="5" id="KW-0326">Glycosidase</keyword>
<proteinExistence type="inferred from homology"/>
<evidence type="ECO:0000256" key="3">
    <source>
        <dbReference type="ARBA" id="ARBA00012744"/>
    </source>
</evidence>
<evidence type="ECO:0000256" key="6">
    <source>
        <dbReference type="SAM" id="SignalP"/>
    </source>
</evidence>
<keyword evidence="5" id="KW-0378">Hydrolase</keyword>
<gene>
    <name evidence="9" type="ORF">PSON_ATCC_30995.1.T0430111</name>
</gene>
<dbReference type="AlphaFoldDB" id="A0A8S1MRG5"/>
<organism evidence="9 10">
    <name type="scientific">Paramecium sonneborni</name>
    <dbReference type="NCBI Taxonomy" id="65129"/>
    <lineage>
        <taxon>Eukaryota</taxon>
        <taxon>Sar</taxon>
        <taxon>Alveolata</taxon>
        <taxon>Ciliophora</taxon>
        <taxon>Intramacronucleata</taxon>
        <taxon>Oligohymenophorea</taxon>
        <taxon>Peniculida</taxon>
        <taxon>Parameciidae</taxon>
        <taxon>Paramecium</taxon>
    </lineage>
</organism>
<comment type="caution">
    <text evidence="9">The sequence shown here is derived from an EMBL/GenBank/DDBJ whole genome shotgun (WGS) entry which is preliminary data.</text>
</comment>
<feature type="signal peptide" evidence="6">
    <location>
        <begin position="1"/>
        <end position="16"/>
    </location>
</feature>
<dbReference type="InterPro" id="IPR001764">
    <property type="entry name" value="Glyco_hydro_3_N"/>
</dbReference>
<evidence type="ECO:0000259" key="8">
    <source>
        <dbReference type="Pfam" id="PF01915"/>
    </source>
</evidence>
<evidence type="ECO:0000256" key="4">
    <source>
        <dbReference type="ARBA" id="ARBA00022729"/>
    </source>
</evidence>
<comment type="catalytic activity">
    <reaction evidence="1">
        <text>Hydrolysis of terminal, non-reducing beta-D-glucosyl residues with release of beta-D-glucose.</text>
        <dbReference type="EC" id="3.2.1.21"/>
    </reaction>
</comment>
<dbReference type="GO" id="GO:0008422">
    <property type="term" value="F:beta-glucosidase activity"/>
    <property type="evidence" value="ECO:0007669"/>
    <property type="project" value="UniProtKB-EC"/>
</dbReference>
<keyword evidence="4 6" id="KW-0732">Signal</keyword>
<evidence type="ECO:0000313" key="9">
    <source>
        <dbReference type="EMBL" id="CAD8082279.1"/>
    </source>
</evidence>
<feature type="domain" description="Glycoside hydrolase family 3 C-terminal" evidence="8">
    <location>
        <begin position="443"/>
        <end position="734"/>
    </location>
</feature>
<feature type="chain" id="PRO_5035855834" description="beta-glucosidase" evidence="6">
    <location>
        <begin position="17"/>
        <end position="741"/>
    </location>
</feature>
<name>A0A8S1MRG5_9CILI</name>